<keyword evidence="4" id="KW-1185">Reference proteome</keyword>
<proteinExistence type="predicted"/>
<feature type="domain" description="RNA-binding protein Tab2/Atab2 C-terminal" evidence="2">
    <location>
        <begin position="132"/>
        <end position="280"/>
    </location>
</feature>
<protein>
    <submittedName>
        <fullName evidence="3">Tab2/Atab2 family RNA-binding protein</fullName>
    </submittedName>
</protein>
<sequence>MGTIWELDFYSRPILDTQQKKLWEVLICNRQLTFQFAKYCSGAEANARWLMSAIQEAVQQWQQEFNLPESERPERIRFFRRPMNSIILRGCEAAGIPGLASRRTFGLYEWLAERQEQVYPQTPGYQPLIAPPPELPQAKALPLPDALQGQKWQFVSLPVAEFANATEWEIKFGEVFSLSGLDPESLIPGIIIYSQRALPLAAWMSGLEPACLSLELGRDPQMVLETGADDRWTLVTLPNQDLITAAEAFIAAQAQVKNLHFLAVQASPEREDFAGFWLMQAWSLV</sequence>
<gene>
    <name evidence="3" type="ORF">RIF25_02485</name>
</gene>
<accession>A0AAE4FQZ1</accession>
<dbReference type="Pfam" id="PF06485">
    <property type="entry name" value="Tab2-like_N"/>
    <property type="match status" value="1"/>
</dbReference>
<dbReference type="PANTHER" id="PTHR34556:SF2">
    <property type="entry name" value="PROTEIN TAB2 HOMOLOG, CHLOROPLASTIC"/>
    <property type="match status" value="1"/>
</dbReference>
<evidence type="ECO:0000259" key="2">
    <source>
        <dbReference type="Pfam" id="PF20429"/>
    </source>
</evidence>
<evidence type="ECO:0000259" key="1">
    <source>
        <dbReference type="Pfam" id="PF06485"/>
    </source>
</evidence>
<dbReference type="InterPro" id="IPR046760">
    <property type="entry name" value="Tab2-like_N"/>
</dbReference>
<dbReference type="Proteomes" id="UP001268256">
    <property type="component" value="Unassembled WGS sequence"/>
</dbReference>
<reference evidence="4" key="1">
    <citation type="submission" date="2023-07" db="EMBL/GenBank/DDBJ databases">
        <authorList>
            <person name="Luz R."/>
            <person name="Cordeiro R."/>
            <person name="Fonseca A."/>
            <person name="Goncalves V."/>
        </authorList>
    </citation>
    <scope>NUCLEOTIDE SEQUENCE [LARGE SCALE GENOMIC DNA]</scope>
    <source>
        <strain evidence="4">BACA0444</strain>
    </source>
</reference>
<dbReference type="InterPro" id="IPR009472">
    <property type="entry name" value="Tab2-like"/>
</dbReference>
<organism evidence="3 4">
    <name type="scientific">Pseudocalidococcus azoricus BACA0444</name>
    <dbReference type="NCBI Taxonomy" id="2918990"/>
    <lineage>
        <taxon>Bacteria</taxon>
        <taxon>Bacillati</taxon>
        <taxon>Cyanobacteriota</taxon>
        <taxon>Cyanophyceae</taxon>
        <taxon>Acaryochloridales</taxon>
        <taxon>Thermosynechococcaceae</taxon>
        <taxon>Pseudocalidococcus</taxon>
        <taxon>Pseudocalidococcus azoricus</taxon>
    </lineage>
</organism>
<dbReference type="Pfam" id="PF20429">
    <property type="entry name" value="Tab2-like_C"/>
    <property type="match status" value="1"/>
</dbReference>
<evidence type="ECO:0000313" key="4">
    <source>
        <dbReference type="Proteomes" id="UP001268256"/>
    </source>
</evidence>
<comment type="caution">
    <text evidence="3">The sequence shown here is derived from an EMBL/GenBank/DDBJ whole genome shotgun (WGS) entry which is preliminary data.</text>
</comment>
<evidence type="ECO:0000313" key="3">
    <source>
        <dbReference type="EMBL" id="MDS3859667.1"/>
    </source>
</evidence>
<dbReference type="GO" id="GO:0003723">
    <property type="term" value="F:RNA binding"/>
    <property type="evidence" value="ECO:0007669"/>
    <property type="project" value="InterPro"/>
</dbReference>
<dbReference type="RefSeq" id="WP_322876976.1">
    <property type="nucleotide sequence ID" value="NZ_JAVMIP010000002.1"/>
</dbReference>
<dbReference type="AlphaFoldDB" id="A0AAE4FQZ1"/>
<dbReference type="PANTHER" id="PTHR34556">
    <property type="match status" value="1"/>
</dbReference>
<dbReference type="EMBL" id="JAVMIP010000002">
    <property type="protein sequence ID" value="MDS3859667.1"/>
    <property type="molecule type" value="Genomic_DNA"/>
</dbReference>
<dbReference type="InterPro" id="IPR046761">
    <property type="entry name" value="Tab2-like_C"/>
</dbReference>
<feature type="domain" description="RNA-binding protein Tab2-like N-terminal" evidence="1">
    <location>
        <begin position="4"/>
        <end position="114"/>
    </location>
</feature>
<name>A0AAE4FQZ1_9CYAN</name>